<dbReference type="AlphaFoldDB" id="A0A517YTQ8"/>
<sequence length="301" mass="33744" precursor="true">MNKLMKRIVMLAVVGMMAAGGIVGQVQAEELRVATYNVENMFDVFNDPYTQDEGTDVKFREELEQIAETLRVMNADVVVFSEVENEFVLKALVKEFLPDMGYDYVSAMRANDGRGIRNGVISLKPIVKATSYKWRTFTLPGYDKVYRFSRDLMHVTIQATDEKVVEVFGVHLKSKRDSSGDPKSAKRRLAEALEAKKIIDGVMNQSSDSWVVMAGDFNDTLDSAVMKSLLKDGKLKDMHEGMGKEERVTYLHGPYRSTIDFVLASDALAKRKVKGSELVLHDEELNKASDHAPVAVSFDLD</sequence>
<dbReference type="Gene3D" id="3.60.10.10">
    <property type="entry name" value="Endonuclease/exonuclease/phosphatase"/>
    <property type="match status" value="1"/>
</dbReference>
<dbReference type="Pfam" id="PF19580">
    <property type="entry name" value="Exo_endo_phos_3"/>
    <property type="match status" value="1"/>
</dbReference>
<feature type="chain" id="PRO_5022053851" evidence="1">
    <location>
        <begin position="29"/>
        <end position="301"/>
    </location>
</feature>
<evidence type="ECO:0000313" key="3">
    <source>
        <dbReference type="EMBL" id="QDU33614.1"/>
    </source>
</evidence>
<dbReference type="PANTHER" id="PTHR42834">
    <property type="entry name" value="ENDONUCLEASE/EXONUCLEASE/PHOSPHATASE FAMILY PROTEIN (AFU_ORTHOLOGUE AFUA_3G09210)"/>
    <property type="match status" value="1"/>
</dbReference>
<reference evidence="3 4" key="1">
    <citation type="submission" date="2019-02" db="EMBL/GenBank/DDBJ databases">
        <title>Deep-cultivation of Planctomycetes and their phenomic and genomic characterization uncovers novel biology.</title>
        <authorList>
            <person name="Wiegand S."/>
            <person name="Jogler M."/>
            <person name="Boedeker C."/>
            <person name="Pinto D."/>
            <person name="Vollmers J."/>
            <person name="Rivas-Marin E."/>
            <person name="Kohn T."/>
            <person name="Peeters S.H."/>
            <person name="Heuer A."/>
            <person name="Rast P."/>
            <person name="Oberbeckmann S."/>
            <person name="Bunk B."/>
            <person name="Jeske O."/>
            <person name="Meyerdierks A."/>
            <person name="Storesund J.E."/>
            <person name="Kallscheuer N."/>
            <person name="Luecker S."/>
            <person name="Lage O.M."/>
            <person name="Pohl T."/>
            <person name="Merkel B.J."/>
            <person name="Hornburger P."/>
            <person name="Mueller R.-W."/>
            <person name="Bruemmer F."/>
            <person name="Labrenz M."/>
            <person name="Spormann A.M."/>
            <person name="Op den Camp H."/>
            <person name="Overmann J."/>
            <person name="Amann R."/>
            <person name="Jetten M.S.M."/>
            <person name="Mascher T."/>
            <person name="Medema M.H."/>
            <person name="Devos D.P."/>
            <person name="Kaster A.-K."/>
            <person name="Ovreas L."/>
            <person name="Rohde M."/>
            <person name="Galperin M.Y."/>
            <person name="Jogler C."/>
        </authorList>
    </citation>
    <scope>NUCLEOTIDE SEQUENCE [LARGE SCALE GENOMIC DNA]</scope>
    <source>
        <strain evidence="3 4">KS4</strain>
    </source>
</reference>
<keyword evidence="3" id="KW-0255">Endonuclease</keyword>
<organism evidence="3 4">
    <name type="scientific">Poriferisphaera corsica</name>
    <dbReference type="NCBI Taxonomy" id="2528020"/>
    <lineage>
        <taxon>Bacteria</taxon>
        <taxon>Pseudomonadati</taxon>
        <taxon>Planctomycetota</taxon>
        <taxon>Phycisphaerae</taxon>
        <taxon>Phycisphaerales</taxon>
        <taxon>Phycisphaeraceae</taxon>
        <taxon>Poriferisphaera</taxon>
    </lineage>
</organism>
<dbReference type="PANTHER" id="PTHR42834:SF1">
    <property type="entry name" value="ENDONUCLEASE_EXONUCLEASE_PHOSPHATASE FAMILY PROTEIN (AFU_ORTHOLOGUE AFUA_3G09210)"/>
    <property type="match status" value="1"/>
</dbReference>
<feature type="signal peptide" evidence="1">
    <location>
        <begin position="1"/>
        <end position="28"/>
    </location>
</feature>
<dbReference type="GO" id="GO:0004519">
    <property type="term" value="F:endonuclease activity"/>
    <property type="evidence" value="ECO:0007669"/>
    <property type="project" value="UniProtKB-KW"/>
</dbReference>
<dbReference type="InterPro" id="IPR005135">
    <property type="entry name" value="Endo/exonuclease/phosphatase"/>
</dbReference>
<evidence type="ECO:0000313" key="4">
    <source>
        <dbReference type="Proteomes" id="UP000317369"/>
    </source>
</evidence>
<proteinExistence type="predicted"/>
<keyword evidence="1" id="KW-0732">Signal</keyword>
<dbReference type="RefSeq" id="WP_200761694.1">
    <property type="nucleotide sequence ID" value="NZ_CP036425.1"/>
</dbReference>
<evidence type="ECO:0000259" key="2">
    <source>
        <dbReference type="Pfam" id="PF19580"/>
    </source>
</evidence>
<keyword evidence="3" id="KW-0269">Exonuclease</keyword>
<keyword evidence="3" id="KW-0378">Hydrolase</keyword>
<protein>
    <submittedName>
        <fullName evidence="3">Endonuclease/Exonuclease/phosphatase family protein</fullName>
    </submittedName>
</protein>
<dbReference type="SUPFAM" id="SSF56219">
    <property type="entry name" value="DNase I-like"/>
    <property type="match status" value="1"/>
</dbReference>
<keyword evidence="4" id="KW-1185">Reference proteome</keyword>
<evidence type="ECO:0000256" key="1">
    <source>
        <dbReference type="SAM" id="SignalP"/>
    </source>
</evidence>
<dbReference type="KEGG" id="pcor:KS4_16660"/>
<dbReference type="Proteomes" id="UP000317369">
    <property type="component" value="Chromosome"/>
</dbReference>
<name>A0A517YTQ8_9BACT</name>
<feature type="domain" description="Endonuclease/exonuclease/phosphatase" evidence="2">
    <location>
        <begin position="33"/>
        <end position="234"/>
    </location>
</feature>
<dbReference type="GO" id="GO:0004527">
    <property type="term" value="F:exonuclease activity"/>
    <property type="evidence" value="ECO:0007669"/>
    <property type="project" value="UniProtKB-KW"/>
</dbReference>
<dbReference type="EMBL" id="CP036425">
    <property type="protein sequence ID" value="QDU33614.1"/>
    <property type="molecule type" value="Genomic_DNA"/>
</dbReference>
<keyword evidence="3" id="KW-0540">Nuclease</keyword>
<dbReference type="InterPro" id="IPR036691">
    <property type="entry name" value="Endo/exonu/phosph_ase_sf"/>
</dbReference>
<gene>
    <name evidence="3" type="ORF">KS4_16660</name>
</gene>
<accession>A0A517YTQ8</accession>